<evidence type="ECO:0000259" key="4">
    <source>
        <dbReference type="Pfam" id="PF24493"/>
    </source>
</evidence>
<reference evidence="6" key="2">
    <citation type="submission" date="2025-08" db="UniProtKB">
        <authorList>
            <consortium name="Ensembl"/>
        </authorList>
    </citation>
    <scope>IDENTIFICATION</scope>
</reference>
<dbReference type="InterPro" id="IPR011989">
    <property type="entry name" value="ARM-like"/>
</dbReference>
<feature type="domain" description="INTS4 8 helical bundle" evidence="4">
    <location>
        <begin position="623"/>
        <end position="824"/>
    </location>
</feature>
<dbReference type="InterPro" id="IPR000357">
    <property type="entry name" value="HEAT"/>
</dbReference>
<evidence type="ECO:0008006" key="8">
    <source>
        <dbReference type="Google" id="ProtNLM"/>
    </source>
</evidence>
<organism evidence="6 7">
    <name type="scientific">Ciona savignyi</name>
    <name type="common">Pacific transparent sea squirt</name>
    <dbReference type="NCBI Taxonomy" id="51511"/>
    <lineage>
        <taxon>Eukaryota</taxon>
        <taxon>Metazoa</taxon>
        <taxon>Chordata</taxon>
        <taxon>Tunicata</taxon>
        <taxon>Ascidiacea</taxon>
        <taxon>Phlebobranchia</taxon>
        <taxon>Cionidae</taxon>
        <taxon>Ciona</taxon>
    </lineage>
</organism>
<keyword evidence="2" id="KW-0677">Repeat</keyword>
<name>H2YBP5_CIOSA</name>
<evidence type="ECO:0000256" key="1">
    <source>
        <dbReference type="ARBA" id="ARBA00004123"/>
    </source>
</evidence>
<dbReference type="InterPro" id="IPR056235">
    <property type="entry name" value="INTS4_8HBD"/>
</dbReference>
<dbReference type="GeneTree" id="ENSGT00390000010128"/>
<feature type="domain" description="Integrator complex subunit 4/Protein SIEL C-terminal Ig-like" evidence="5">
    <location>
        <begin position="834"/>
        <end position="907"/>
    </location>
</feature>
<dbReference type="InterPro" id="IPR016024">
    <property type="entry name" value="ARM-type_fold"/>
</dbReference>
<dbReference type="Pfam" id="PF25458">
    <property type="entry name" value="INTS4_C"/>
    <property type="match status" value="1"/>
</dbReference>
<dbReference type="Pfam" id="PF02985">
    <property type="entry name" value="HEAT"/>
    <property type="match status" value="1"/>
</dbReference>
<sequence length="907" mass="102072">MAVHLKKRAYEEFSHVIQEQPKPQIKRLKITKLPKPGQSSSKFEDLELQLEGQNSANILQQLLKLSKKLPIPAEYVQKCLEILFKQFREEDDSVVRTKIAWLVGQLCCTLGYYPIKAIEDVIDLLETEVSGRVLNQLWTSVLQIAKRLPHEAALHRQIVDMACTGLRDFHQEVRCACLKVIGALASTKHTTKPSAEKRWDQINVHTLVADYFGDPEPRVRSSSLAALIEMHQRGQQLATSVYEQACTALNDDYERVRFLATELVWIMSHIYPENMVNAPYSDEQLRLVDDAFAKICNMFNDSSYKVRAEGARLLGSMHLVSDAFLFQTLDKKLMSDLRKKKSLNEQAKERFVEEFSSGAKWADDAPVKDHNPDTSMLMNSGACGAFVHGLEDEMMEVRSAAVDSLTELAAQRSNPSFAQAALDFLVDCLNDEIEAVRLNAVNSLHKIVEHVTLLEDQLDNVHAAMEDACQDIREGIHQLLSSCSLMSKACLYDTVMMLLKNLNKYPQDRRSIWRTQQHLGKQHSQLAHLLVPQLLSCHPFFATSEPEMDDPSYVAILILVFNAAESCPSMTQQFPEHVIRHYQYLRDSIPELVPQNIKLTNNTVGSDVSDVTNPPDPPPCPADFISRTMSRVRNLQGYQPSEQRRLLDSTIRDLRHAVDVAPTLSSTAQCSADLLQAQLLLSRAVDNQSWQGSSHICAQHVAFAKPAATQIIQLTMELEHMYLGLSTSDIAHVRQLRIKAQALLFLITCKTSEKLAKPSKLYENFILHVQELKSVIEKTDVAPDSFTRTLFNELLKSPASRKPSLVVKLLQPLLSHCTSSEVELSSKVQRSRVTIIDPQPNPDSPTTISAGLVASVEVIAEAENLVDPLHDVRIQVIYPDCSSQLFQLFPQDVKQKAPFKHKISSKV</sequence>
<comment type="subcellular location">
    <subcellularLocation>
        <location evidence="1">Nucleus</location>
    </subcellularLocation>
</comment>
<dbReference type="OMA" id="GNRHPDY"/>
<dbReference type="PANTHER" id="PTHR20938:SF0">
    <property type="entry name" value="INTEGRATOR COMPLEX SUBUNIT 4"/>
    <property type="match status" value="1"/>
</dbReference>
<evidence type="ECO:0000313" key="6">
    <source>
        <dbReference type="Ensembl" id="ENSCSAVP00000002743.1"/>
    </source>
</evidence>
<evidence type="ECO:0000256" key="2">
    <source>
        <dbReference type="ARBA" id="ARBA00022737"/>
    </source>
</evidence>
<dbReference type="InParanoid" id="H2YBP5"/>
<dbReference type="SUPFAM" id="SSF48371">
    <property type="entry name" value="ARM repeat"/>
    <property type="match status" value="1"/>
</dbReference>
<dbReference type="eggNOG" id="KOG2259">
    <property type="taxonomic scope" value="Eukaryota"/>
</dbReference>
<keyword evidence="3" id="KW-0539">Nucleus</keyword>
<reference evidence="7" key="1">
    <citation type="submission" date="2003-08" db="EMBL/GenBank/DDBJ databases">
        <authorList>
            <person name="Birren B."/>
            <person name="Nusbaum C."/>
            <person name="Abebe A."/>
            <person name="Abouelleil A."/>
            <person name="Adekoya E."/>
            <person name="Ait-zahra M."/>
            <person name="Allen N."/>
            <person name="Allen T."/>
            <person name="An P."/>
            <person name="Anderson M."/>
            <person name="Anderson S."/>
            <person name="Arachchi H."/>
            <person name="Armbruster J."/>
            <person name="Bachantsang P."/>
            <person name="Baldwin J."/>
            <person name="Barry A."/>
            <person name="Bayul T."/>
            <person name="Blitshsteyn B."/>
            <person name="Bloom T."/>
            <person name="Blye J."/>
            <person name="Boguslavskiy L."/>
            <person name="Borowsky M."/>
            <person name="Boukhgalter B."/>
            <person name="Brunache A."/>
            <person name="Butler J."/>
            <person name="Calixte N."/>
            <person name="Calvo S."/>
            <person name="Camarata J."/>
            <person name="Campo K."/>
            <person name="Chang J."/>
            <person name="Cheshatsang Y."/>
            <person name="Citroen M."/>
            <person name="Collymore A."/>
            <person name="Considine T."/>
            <person name="Cook A."/>
            <person name="Cooke P."/>
            <person name="Corum B."/>
            <person name="Cuomo C."/>
            <person name="David R."/>
            <person name="Dawoe T."/>
            <person name="Degray S."/>
            <person name="Dodge S."/>
            <person name="Dooley K."/>
            <person name="Dorje P."/>
            <person name="Dorjee K."/>
            <person name="Dorris L."/>
            <person name="Duffey N."/>
            <person name="Dupes A."/>
            <person name="Elkins T."/>
            <person name="Engels R."/>
            <person name="Erickson J."/>
            <person name="Farina A."/>
            <person name="Faro S."/>
            <person name="Ferreira P."/>
            <person name="Fischer H."/>
            <person name="Fitzgerald M."/>
            <person name="Foley K."/>
            <person name="Gage D."/>
            <person name="Galagan J."/>
            <person name="Gearin G."/>
            <person name="Gnerre S."/>
            <person name="Gnirke A."/>
            <person name="Goyette A."/>
            <person name="Graham J."/>
            <person name="Grandbois E."/>
            <person name="Gyaltsen K."/>
            <person name="Hafez N."/>
            <person name="Hagopian D."/>
            <person name="Hagos B."/>
            <person name="Hall J."/>
            <person name="Hatcher B."/>
            <person name="Heller A."/>
            <person name="Higgins H."/>
            <person name="Honan T."/>
            <person name="Horn A."/>
            <person name="Houde N."/>
            <person name="Hughes L."/>
            <person name="Hulme W."/>
            <person name="Husby E."/>
            <person name="Iliev I."/>
            <person name="Jaffe D."/>
            <person name="Jones C."/>
            <person name="Kamal M."/>
            <person name="Kamat A."/>
            <person name="Kamvysselis M."/>
            <person name="Karlsson E."/>
            <person name="Kells C."/>
            <person name="Kieu A."/>
            <person name="Kisner P."/>
            <person name="Kodira C."/>
            <person name="Kulbokas E."/>
            <person name="Labutti K."/>
            <person name="Lama D."/>
            <person name="Landers T."/>
            <person name="Leger J."/>
            <person name="Levine S."/>
            <person name="Lewis D."/>
            <person name="Lewis T."/>
            <person name="Lindblad-toh K."/>
            <person name="Liu X."/>
            <person name="Lokyitsang T."/>
            <person name="Lokyitsang Y."/>
            <person name="Lucien O."/>
            <person name="Lui A."/>
            <person name="Ma L.J."/>
            <person name="Mabbitt R."/>
            <person name="Macdonald J."/>
            <person name="Maclean C."/>
            <person name="Major J."/>
            <person name="Manning J."/>
            <person name="Marabella R."/>
            <person name="Maru K."/>
            <person name="Matthews C."/>
            <person name="Mauceli E."/>
            <person name="Mccarthy M."/>
            <person name="Mcdonough S."/>
            <person name="Mcghee T."/>
            <person name="Meldrim J."/>
            <person name="Meneus L."/>
            <person name="Mesirov J."/>
            <person name="Mihalev A."/>
            <person name="Mihova T."/>
            <person name="Mikkelsen T."/>
            <person name="Mlenga V."/>
            <person name="Moru K."/>
            <person name="Mozes J."/>
            <person name="Mulrain L."/>
            <person name="Munson G."/>
            <person name="Naylor J."/>
            <person name="Newes C."/>
            <person name="Nguyen C."/>
            <person name="Nguyen N."/>
            <person name="Nguyen T."/>
            <person name="Nicol R."/>
            <person name="Nielsen C."/>
            <person name="Nizzari M."/>
            <person name="Norbu C."/>
            <person name="Norbu N."/>
            <person name="O'donnell P."/>
            <person name="Okoawo O."/>
            <person name="O'leary S."/>
            <person name="Omotosho B."/>
            <person name="O'neill K."/>
            <person name="Osman S."/>
            <person name="Parker S."/>
            <person name="Perrin D."/>
            <person name="Phunkhang P."/>
            <person name="Piqani B."/>
            <person name="Purcell S."/>
            <person name="Rachupka T."/>
            <person name="Ramasamy U."/>
            <person name="Rameau R."/>
            <person name="Ray V."/>
            <person name="Raymond C."/>
            <person name="Retta R."/>
            <person name="Richardson S."/>
            <person name="Rise C."/>
            <person name="Rodriguez J."/>
            <person name="Rogers J."/>
            <person name="Rogov P."/>
            <person name="Rutman M."/>
            <person name="Schupbach R."/>
            <person name="Seaman C."/>
            <person name="Settipalli S."/>
            <person name="Sharpe T."/>
            <person name="Sheridan J."/>
            <person name="Sherpa N."/>
            <person name="Shi J."/>
            <person name="Smirnov S."/>
            <person name="Smith C."/>
            <person name="Sougnez C."/>
            <person name="Spencer B."/>
            <person name="Stalker J."/>
            <person name="Stange-thomann N."/>
            <person name="Stavropoulos S."/>
            <person name="Stetson K."/>
            <person name="Stone C."/>
            <person name="Stone S."/>
            <person name="Stubbs M."/>
            <person name="Talamas J."/>
            <person name="Tchuinga P."/>
            <person name="Tenzing P."/>
            <person name="Tesfaye S."/>
            <person name="Theodore J."/>
            <person name="Thoulutsang Y."/>
            <person name="Topham K."/>
            <person name="Towey S."/>
            <person name="Tsamla T."/>
            <person name="Tsomo N."/>
            <person name="Vallee D."/>
            <person name="Vassiliev H."/>
            <person name="Venkataraman V."/>
            <person name="Vinson J."/>
            <person name="Vo A."/>
            <person name="Wade C."/>
            <person name="Wang S."/>
            <person name="Wangchuk T."/>
            <person name="Wangdi T."/>
            <person name="Whittaker C."/>
            <person name="Wilkinson J."/>
            <person name="Wu Y."/>
            <person name="Wyman D."/>
            <person name="Yadav S."/>
            <person name="Yang S."/>
            <person name="Yang X."/>
            <person name="Yeager S."/>
            <person name="Yee E."/>
            <person name="Young G."/>
            <person name="Zainoun J."/>
            <person name="Zembeck L."/>
            <person name="Zimmer A."/>
            <person name="Zody M."/>
            <person name="Lander E."/>
        </authorList>
    </citation>
    <scope>NUCLEOTIDE SEQUENCE [LARGE SCALE GENOMIC DNA]</scope>
</reference>
<dbReference type="InterPro" id="IPR057412">
    <property type="entry name" value="INTS4_C"/>
</dbReference>
<dbReference type="Proteomes" id="UP000007875">
    <property type="component" value="Unassembled WGS sequence"/>
</dbReference>
<dbReference type="Pfam" id="PF24493">
    <property type="entry name" value="INTS4_8HBD"/>
    <property type="match status" value="1"/>
</dbReference>
<keyword evidence="7" id="KW-1185">Reference proteome</keyword>
<dbReference type="HOGENOM" id="CLU_012910_1_0_1"/>
<dbReference type="AlphaFoldDB" id="H2YBP5"/>
<accession>H2YBP5</accession>
<dbReference type="STRING" id="51511.ENSCSAVP00000002743"/>
<evidence type="ECO:0000256" key="3">
    <source>
        <dbReference type="ARBA" id="ARBA00023242"/>
    </source>
</evidence>
<reference evidence="6" key="3">
    <citation type="submission" date="2025-09" db="UniProtKB">
        <authorList>
            <consortium name="Ensembl"/>
        </authorList>
    </citation>
    <scope>IDENTIFICATION</scope>
</reference>
<dbReference type="PANTHER" id="PTHR20938">
    <property type="entry name" value="INTEGRATOR COMPLEX SUBUNIT 4"/>
    <property type="match status" value="1"/>
</dbReference>
<dbReference type="Ensembl" id="ENSCSAVT00000002786.1">
    <property type="protein sequence ID" value="ENSCSAVP00000002743.1"/>
    <property type="gene ID" value="ENSCSAVG00000001624.1"/>
</dbReference>
<dbReference type="GO" id="GO:0016180">
    <property type="term" value="P:snRNA processing"/>
    <property type="evidence" value="ECO:0007669"/>
    <property type="project" value="TreeGrafter"/>
</dbReference>
<dbReference type="Gene3D" id="1.25.10.10">
    <property type="entry name" value="Leucine-rich Repeat Variant"/>
    <property type="match status" value="3"/>
</dbReference>
<evidence type="ECO:0000259" key="5">
    <source>
        <dbReference type="Pfam" id="PF25458"/>
    </source>
</evidence>
<dbReference type="GO" id="GO:0032039">
    <property type="term" value="C:integrator complex"/>
    <property type="evidence" value="ECO:0007669"/>
    <property type="project" value="TreeGrafter"/>
</dbReference>
<protein>
    <recommendedName>
        <fullName evidence="8">Integrator complex subunit 4</fullName>
    </recommendedName>
</protein>
<proteinExistence type="predicted"/>
<evidence type="ECO:0000313" key="7">
    <source>
        <dbReference type="Proteomes" id="UP000007875"/>
    </source>
</evidence>